<dbReference type="PANTHER" id="PTHR47791:SF3">
    <property type="entry name" value="MEIOTICALLY UP-REGULATED GENE 191 PROTEIN"/>
    <property type="match status" value="1"/>
</dbReference>
<keyword evidence="2" id="KW-1185">Reference proteome</keyword>
<dbReference type="Proteomes" id="UP000218334">
    <property type="component" value="Unassembled WGS sequence"/>
</dbReference>
<evidence type="ECO:0000313" key="2">
    <source>
        <dbReference type="Proteomes" id="UP000218334"/>
    </source>
</evidence>
<dbReference type="STRING" id="1076256.A0A2H3BGY1"/>
<evidence type="ECO:0000313" key="1">
    <source>
        <dbReference type="EMBL" id="PBK63837.1"/>
    </source>
</evidence>
<organism evidence="1 2">
    <name type="scientific">Armillaria solidipes</name>
    <dbReference type="NCBI Taxonomy" id="1076256"/>
    <lineage>
        <taxon>Eukaryota</taxon>
        <taxon>Fungi</taxon>
        <taxon>Dikarya</taxon>
        <taxon>Basidiomycota</taxon>
        <taxon>Agaricomycotina</taxon>
        <taxon>Agaricomycetes</taxon>
        <taxon>Agaricomycetidae</taxon>
        <taxon>Agaricales</taxon>
        <taxon>Marasmiineae</taxon>
        <taxon>Physalacriaceae</taxon>
        <taxon>Armillaria</taxon>
    </lineage>
</organism>
<dbReference type="GO" id="GO:0005975">
    <property type="term" value="P:carbohydrate metabolic process"/>
    <property type="evidence" value="ECO:0007669"/>
    <property type="project" value="InterPro"/>
</dbReference>
<proteinExistence type="predicted"/>
<gene>
    <name evidence="1" type="ORF">ARMSODRAFT_528814</name>
</gene>
<dbReference type="InterPro" id="IPR053169">
    <property type="entry name" value="MUG_Protein"/>
</dbReference>
<name>A0A2H3BGY1_9AGAR</name>
<dbReference type="InterPro" id="IPR008928">
    <property type="entry name" value="6-hairpin_glycosidase_sf"/>
</dbReference>
<dbReference type="AlphaFoldDB" id="A0A2H3BGY1"/>
<dbReference type="Pfam" id="PF03663">
    <property type="entry name" value="Glyco_hydro_76"/>
    <property type="match status" value="1"/>
</dbReference>
<dbReference type="PANTHER" id="PTHR47791">
    <property type="entry name" value="MEIOTICALLY UP-REGULATED GENE 191 PROTEIN"/>
    <property type="match status" value="1"/>
</dbReference>
<accession>A0A2H3BGY1</accession>
<reference evidence="2" key="1">
    <citation type="journal article" date="2017" name="Nat. Ecol. Evol.">
        <title>Genome expansion and lineage-specific genetic innovations in the forest pathogenic fungi Armillaria.</title>
        <authorList>
            <person name="Sipos G."/>
            <person name="Prasanna A.N."/>
            <person name="Walter M.C."/>
            <person name="O'Connor E."/>
            <person name="Balint B."/>
            <person name="Krizsan K."/>
            <person name="Kiss B."/>
            <person name="Hess J."/>
            <person name="Varga T."/>
            <person name="Slot J."/>
            <person name="Riley R."/>
            <person name="Boka B."/>
            <person name="Rigling D."/>
            <person name="Barry K."/>
            <person name="Lee J."/>
            <person name="Mihaltcheva S."/>
            <person name="LaButti K."/>
            <person name="Lipzen A."/>
            <person name="Waldron R."/>
            <person name="Moloney N.M."/>
            <person name="Sperisen C."/>
            <person name="Kredics L."/>
            <person name="Vagvoelgyi C."/>
            <person name="Patrignani A."/>
            <person name="Fitzpatrick D."/>
            <person name="Nagy I."/>
            <person name="Doyle S."/>
            <person name="Anderson J.B."/>
            <person name="Grigoriev I.V."/>
            <person name="Gueldener U."/>
            <person name="Muensterkoetter M."/>
            <person name="Nagy L.G."/>
        </authorList>
    </citation>
    <scope>NUCLEOTIDE SEQUENCE [LARGE SCALE GENOMIC DNA]</scope>
    <source>
        <strain evidence="2">28-4</strain>
    </source>
</reference>
<dbReference type="EMBL" id="KZ293456">
    <property type="protein sequence ID" value="PBK63837.1"/>
    <property type="molecule type" value="Genomic_DNA"/>
</dbReference>
<keyword evidence="1" id="KW-0378">Hydrolase</keyword>
<dbReference type="SUPFAM" id="SSF48208">
    <property type="entry name" value="Six-hairpin glycosidases"/>
    <property type="match status" value="1"/>
</dbReference>
<protein>
    <submittedName>
        <fullName evidence="1">Glycoside hydrolase family 76 protein</fullName>
    </submittedName>
</protein>
<sequence>MAIKDSHETVPFFHSLSFPSGSSMKAILSTTLLLFGPTLVRGLCQKYVDAATTAAANLQSAYFSGGTYPSQPVWISAVDAWHLQRLDGLTGASTYSGVIDTVFTNYENELQNGGSYDDVQWVSVAYLSAGNVDLAKKYYDIASTAVDSSYCGGGLFWSSARDYKNAITNELYLATSGYLYDVTQDTQYLTNLKNTWEWFDASALRGSNGLYNDGLSKDGLCANNGQTQWTYNQGVVLVGLGFLYKYTQDESAISTAWSIMDAILADLVDNGALRESCDSTTAAACNNDQVSFKGILVEYMAWFLSITGRDNGTKYSDFIKLQADKVLQNAVGSAGSYSNLWYGSNAGGAVWTAPSQGAALGAFVAAGAQSC</sequence>
<dbReference type="GO" id="GO:0016787">
    <property type="term" value="F:hydrolase activity"/>
    <property type="evidence" value="ECO:0007669"/>
    <property type="project" value="UniProtKB-KW"/>
</dbReference>
<dbReference type="InterPro" id="IPR005198">
    <property type="entry name" value="Glyco_hydro_76"/>
</dbReference>
<dbReference type="Gene3D" id="1.50.10.20">
    <property type="match status" value="1"/>
</dbReference>